<evidence type="ECO:0000313" key="4">
    <source>
        <dbReference type="EMBL" id="RXN12795.1"/>
    </source>
</evidence>
<dbReference type="Pfam" id="PF07145">
    <property type="entry name" value="PAM2"/>
    <property type="match status" value="1"/>
</dbReference>
<evidence type="ECO:0000313" key="5">
    <source>
        <dbReference type="Proteomes" id="UP000290572"/>
    </source>
</evidence>
<dbReference type="Pfam" id="PF06741">
    <property type="entry name" value="LsmAD"/>
    <property type="match status" value="1"/>
</dbReference>
<dbReference type="Proteomes" id="UP000290572">
    <property type="component" value="Unassembled WGS sequence"/>
</dbReference>
<dbReference type="GO" id="GO:0034063">
    <property type="term" value="P:stress granule assembly"/>
    <property type="evidence" value="ECO:0007669"/>
    <property type="project" value="TreeGrafter"/>
</dbReference>
<organism evidence="4 5">
    <name type="scientific">Labeo rohita</name>
    <name type="common">Indian major carp</name>
    <name type="synonym">Cyprinus rohita</name>
    <dbReference type="NCBI Taxonomy" id="84645"/>
    <lineage>
        <taxon>Eukaryota</taxon>
        <taxon>Metazoa</taxon>
        <taxon>Chordata</taxon>
        <taxon>Craniata</taxon>
        <taxon>Vertebrata</taxon>
        <taxon>Euteleostomi</taxon>
        <taxon>Actinopterygii</taxon>
        <taxon>Neopterygii</taxon>
        <taxon>Teleostei</taxon>
        <taxon>Ostariophysi</taxon>
        <taxon>Cypriniformes</taxon>
        <taxon>Cyprinidae</taxon>
        <taxon>Labeoninae</taxon>
        <taxon>Labeonini</taxon>
        <taxon>Labeo</taxon>
    </lineage>
</organism>
<feature type="compositionally biased region" description="Low complexity" evidence="1">
    <location>
        <begin position="754"/>
        <end position="766"/>
    </location>
</feature>
<evidence type="ECO:0000256" key="2">
    <source>
        <dbReference type="SAM" id="SignalP"/>
    </source>
</evidence>
<protein>
    <submittedName>
        <fullName evidence="4">Ataxin-2 isoform X1</fullName>
    </submittedName>
</protein>
<dbReference type="InterPro" id="IPR009604">
    <property type="entry name" value="LsmAD_domain"/>
</dbReference>
<feature type="compositionally biased region" description="Pro residues" evidence="1">
    <location>
        <begin position="645"/>
        <end position="665"/>
    </location>
</feature>
<evidence type="ECO:0000259" key="3">
    <source>
        <dbReference type="SMART" id="SM01272"/>
    </source>
</evidence>
<feature type="compositionally biased region" description="Polar residues" evidence="1">
    <location>
        <begin position="788"/>
        <end position="800"/>
    </location>
</feature>
<feature type="compositionally biased region" description="Basic and acidic residues" evidence="1">
    <location>
        <begin position="454"/>
        <end position="474"/>
    </location>
</feature>
<reference evidence="4 5" key="1">
    <citation type="submission" date="2018-03" db="EMBL/GenBank/DDBJ databases">
        <title>Draft genome sequence of Rohu Carp (Labeo rohita).</title>
        <authorList>
            <person name="Das P."/>
            <person name="Kushwaha B."/>
            <person name="Joshi C.G."/>
            <person name="Kumar D."/>
            <person name="Nagpure N.S."/>
            <person name="Sahoo L."/>
            <person name="Das S.P."/>
            <person name="Bit A."/>
            <person name="Patnaik S."/>
            <person name="Meher P.K."/>
            <person name="Jayasankar P."/>
            <person name="Koringa P.G."/>
            <person name="Patel N.V."/>
            <person name="Hinsu A.T."/>
            <person name="Kumar R."/>
            <person name="Pandey M."/>
            <person name="Agarwal S."/>
            <person name="Srivastava S."/>
            <person name="Singh M."/>
            <person name="Iquebal M.A."/>
            <person name="Jaiswal S."/>
            <person name="Angadi U.B."/>
            <person name="Kumar N."/>
            <person name="Raza M."/>
            <person name="Shah T.M."/>
            <person name="Rai A."/>
            <person name="Jena J.K."/>
        </authorList>
    </citation>
    <scope>NUCLEOTIDE SEQUENCE [LARGE SCALE GENOMIC DNA]</scope>
    <source>
        <strain evidence="4">DASCIFA01</strain>
        <tissue evidence="4">Testis</tissue>
    </source>
</reference>
<dbReference type="STRING" id="84645.A0A498M572"/>
<keyword evidence="6" id="KW-1267">Proteomics identification</keyword>
<proteinExistence type="evidence at protein level"/>
<gene>
    <name evidence="4" type="ORF">ROHU_029248</name>
</gene>
<dbReference type="PANTHER" id="PTHR12854:SF8">
    <property type="entry name" value="ATAXIN-2-LIKE PROTEIN"/>
    <property type="match status" value="1"/>
</dbReference>
<comment type="caution">
    <text evidence="4">The sequence shown here is derived from an EMBL/GenBank/DDBJ whole genome shotgun (WGS) entry which is preliminary data.</text>
</comment>
<dbReference type="GO" id="GO:0003729">
    <property type="term" value="F:mRNA binding"/>
    <property type="evidence" value="ECO:0007669"/>
    <property type="project" value="TreeGrafter"/>
</dbReference>
<feature type="compositionally biased region" description="Low complexity" evidence="1">
    <location>
        <begin position="361"/>
        <end position="375"/>
    </location>
</feature>
<feature type="region of interest" description="Disordered" evidence="1">
    <location>
        <begin position="597"/>
        <end position="800"/>
    </location>
</feature>
<dbReference type="InterPro" id="IPR009818">
    <property type="entry name" value="PAM2_motif"/>
</dbReference>
<evidence type="ECO:0000256" key="1">
    <source>
        <dbReference type="SAM" id="MobiDB-lite"/>
    </source>
</evidence>
<feature type="chain" id="PRO_5019756261" evidence="2">
    <location>
        <begin position="17"/>
        <end position="800"/>
    </location>
</feature>
<feature type="compositionally biased region" description="Basic and acidic residues" evidence="1">
    <location>
        <begin position="175"/>
        <end position="210"/>
    </location>
</feature>
<feature type="signal peptide" evidence="2">
    <location>
        <begin position="1"/>
        <end position="16"/>
    </location>
</feature>
<feature type="region of interest" description="Disordered" evidence="1">
    <location>
        <begin position="175"/>
        <end position="214"/>
    </location>
</feature>
<keyword evidence="2" id="KW-0732">Signal</keyword>
<feature type="domain" description="LsmAD" evidence="3">
    <location>
        <begin position="125"/>
        <end position="194"/>
    </location>
</feature>
<feature type="region of interest" description="Disordered" evidence="1">
    <location>
        <begin position="321"/>
        <end position="518"/>
    </location>
</feature>
<feature type="compositionally biased region" description="Polar residues" evidence="1">
    <location>
        <begin position="698"/>
        <end position="708"/>
    </location>
</feature>
<dbReference type="GO" id="GO:0010494">
    <property type="term" value="C:cytoplasmic stress granule"/>
    <property type="evidence" value="ECO:0007669"/>
    <property type="project" value="TreeGrafter"/>
</dbReference>
<dbReference type="AlphaFoldDB" id="A0A498M572"/>
<name>A0A498M572_LABRO</name>
<keyword evidence="5" id="KW-1185">Reference proteome</keyword>
<dbReference type="EMBL" id="QBIY01013025">
    <property type="protein sequence ID" value="RXN12795.1"/>
    <property type="molecule type" value="Genomic_DNA"/>
</dbReference>
<dbReference type="InterPro" id="IPR045117">
    <property type="entry name" value="ATXN2-like"/>
</dbReference>
<feature type="compositionally biased region" description="Low complexity" evidence="1">
    <location>
        <begin position="666"/>
        <end position="678"/>
    </location>
</feature>
<feature type="compositionally biased region" description="Pro residues" evidence="1">
    <location>
        <begin position="767"/>
        <end position="777"/>
    </location>
</feature>
<sequence length="800" mass="85256">MLHFLTAVVCELAVDAVHKVKNEEGDGGGGGGTPVHPRREEITDTMIFGPNDLVTMICKDVDLNYATRDTFTDSAIGSRINGDHREKVLQRWDGGDSNGENFDLDTDTSNGWDASEMFRFNEETYGVKSTYDASLSMYTVPLERGSSEGFRQREARAARLASEIEASSQYRHRVALENDEGRTDEDKFSAVVRDRDRDGGERERGRDRKASTFLYPKGQGSEKWEFQEGVKEEQYPLCLIEQIDLAPQARHLDPSPLVVASPFLPLIGAALCLSEEDAPSQDPPLANPTYLDTSSVTMVTPEPTGPTPLFPVDVNEILSKERTESPVSPQEGKSAKVSSVPQRTQDIEDLRKFRNNFRLLSSSTPSSSKTSTTDSAQANPAPLTEAKTAPPTNPGTELPAEERSRETNAEGVATTTPPPATNISAPSALSGPAMQNPTAEGQTSGTPQPPRTPGSEEGKPEASERSEGMADQVKKSTLNPNAKEFNPTKAPLSMVKPSATPTPPRPTPPSPTVVLPAPPGQAIYNTPYPQIYGSHIQIQGHSVQVCSVVTPRSDHSSSAPPMIQAAASAAGPPLVASPYPPSYLPYNQVYSMLQGGPRMLGSGGHPQTLGPPGPQYPGQTEGPPAPQQGMYAPQSFSHHSGSIHPPQPSSTPTGSQPPPQHPAPSPGQSGQSGPQPQSLYHSGPLSAPTPPNLPPGHSSPQASYSLQGYSLPGHQPLHHPYSSIGQLTQPHVPGALSGPHHSGGHGPPQVMLLHAAPPQQGSGPQHGAPPPQQPPHPHYAWQPHVQAHPSQSITFHTPGN</sequence>
<accession>A0A498M572</accession>
<dbReference type="PANTHER" id="PTHR12854">
    <property type="entry name" value="ATAXIN 2-RELATED"/>
    <property type="match status" value="1"/>
</dbReference>
<evidence type="ECO:0007829" key="6">
    <source>
        <dbReference type="PeptideAtlas" id="A0A498M572"/>
    </source>
</evidence>
<feature type="compositionally biased region" description="Polar residues" evidence="1">
    <location>
        <begin position="421"/>
        <end position="446"/>
    </location>
</feature>
<feature type="compositionally biased region" description="Pro residues" evidence="1">
    <location>
        <begin position="500"/>
        <end position="518"/>
    </location>
</feature>
<dbReference type="SMART" id="SM01272">
    <property type="entry name" value="LsmAD"/>
    <property type="match status" value="1"/>
</dbReference>